<dbReference type="AlphaFoldDB" id="A0AA38RFH9"/>
<evidence type="ECO:0000313" key="1">
    <source>
        <dbReference type="EMBL" id="KAJ9144767.1"/>
    </source>
</evidence>
<protein>
    <submittedName>
        <fullName evidence="1">Uncharacterized protein</fullName>
    </submittedName>
</protein>
<dbReference type="PANTHER" id="PTHR28042">
    <property type="entry name" value="E3 UBIQUITIN-PROTEIN LIGASE COMPLEX SLX5-SLX8 SUBUNIT SLX5"/>
    <property type="match status" value="1"/>
</dbReference>
<organism evidence="1 2">
    <name type="scientific">Coniochaeta hoffmannii</name>
    <dbReference type="NCBI Taxonomy" id="91930"/>
    <lineage>
        <taxon>Eukaryota</taxon>
        <taxon>Fungi</taxon>
        <taxon>Dikarya</taxon>
        <taxon>Ascomycota</taxon>
        <taxon>Pezizomycotina</taxon>
        <taxon>Sordariomycetes</taxon>
        <taxon>Sordariomycetidae</taxon>
        <taxon>Coniochaetales</taxon>
        <taxon>Coniochaetaceae</taxon>
        <taxon>Coniochaeta</taxon>
    </lineage>
</organism>
<dbReference type="GO" id="GO:0033768">
    <property type="term" value="C:SUMO-targeted ubiquitin ligase complex"/>
    <property type="evidence" value="ECO:0007669"/>
    <property type="project" value="TreeGrafter"/>
</dbReference>
<dbReference type="SUPFAM" id="SSF57850">
    <property type="entry name" value="RING/U-box"/>
    <property type="match status" value="1"/>
</dbReference>
<accession>A0AA38RFH9</accession>
<dbReference type="EMBL" id="JANBVN010000097">
    <property type="protein sequence ID" value="KAJ9144767.1"/>
    <property type="molecule type" value="Genomic_DNA"/>
</dbReference>
<dbReference type="GO" id="GO:0004842">
    <property type="term" value="F:ubiquitin-protein transferase activity"/>
    <property type="evidence" value="ECO:0007669"/>
    <property type="project" value="TreeGrafter"/>
</dbReference>
<proteinExistence type="predicted"/>
<reference evidence="1" key="1">
    <citation type="submission" date="2022-07" db="EMBL/GenBank/DDBJ databases">
        <title>Fungi with potential for degradation of polypropylene.</title>
        <authorList>
            <person name="Gostincar C."/>
        </authorList>
    </citation>
    <scope>NUCLEOTIDE SEQUENCE</scope>
    <source>
        <strain evidence="1">EXF-13287</strain>
    </source>
</reference>
<dbReference type="Proteomes" id="UP001174691">
    <property type="component" value="Unassembled WGS sequence"/>
</dbReference>
<name>A0AA38RFH9_9PEZI</name>
<comment type="caution">
    <text evidence="1">The sequence shown here is derived from an EMBL/GenBank/DDBJ whole genome shotgun (WGS) entry which is preliminary data.</text>
</comment>
<gene>
    <name evidence="1" type="ORF">NKR19_g6346</name>
</gene>
<evidence type="ECO:0000313" key="2">
    <source>
        <dbReference type="Proteomes" id="UP001174691"/>
    </source>
</evidence>
<dbReference type="PANTHER" id="PTHR28042:SF1">
    <property type="entry name" value="E3 UBIQUITIN-PROTEIN LIGASE COMPLEX SLX5-SLX8 SUBUNIT SLX5"/>
    <property type="match status" value="1"/>
</dbReference>
<dbReference type="InterPro" id="IPR038886">
    <property type="entry name" value="E3_SLX5/Rfp1"/>
</dbReference>
<feature type="non-terminal residue" evidence="1">
    <location>
        <position position="1"/>
    </location>
</feature>
<sequence>PAKRARTTTRKDREEHHFWAVKACGHVYCRSCYENRRPTLKNGRTTNFGVAEKKLLCAVDECTSDVTNKTAWVGIFL</sequence>
<keyword evidence="2" id="KW-1185">Reference proteome</keyword>